<comment type="similarity">
    <text evidence="1">Belongs to the peptidase S8 family.</text>
</comment>
<accession>A0A7J7MZH9</accession>
<dbReference type="CDD" id="cd02120">
    <property type="entry name" value="PA_subtilisin_like"/>
    <property type="match status" value="1"/>
</dbReference>
<evidence type="ECO:0000259" key="4">
    <source>
        <dbReference type="Pfam" id="PF05922"/>
    </source>
</evidence>
<dbReference type="InterPro" id="IPR037045">
    <property type="entry name" value="S8pro/Inhibitor_I9_sf"/>
</dbReference>
<proteinExistence type="inferred from homology"/>
<dbReference type="AlphaFoldDB" id="A0A7J7MZH9"/>
<evidence type="ECO:0000313" key="6">
    <source>
        <dbReference type="Proteomes" id="UP000541444"/>
    </source>
</evidence>
<comment type="caution">
    <text evidence="5">The sequence shown here is derived from an EMBL/GenBank/DDBJ whole genome shotgun (WGS) entry which is preliminary data.</text>
</comment>
<dbReference type="Pfam" id="PF05922">
    <property type="entry name" value="Inhibitor_I9"/>
    <property type="match status" value="1"/>
</dbReference>
<name>A0A7J7MZH9_9MAGN</name>
<dbReference type="EMBL" id="JACGCM010001166">
    <property type="protein sequence ID" value="KAF6160162.1"/>
    <property type="molecule type" value="Genomic_DNA"/>
</dbReference>
<sequence>MLLYTYNHVMHGFSARLTPSQFSKLEKMPCHRATYRESYGKLFTTHTTSFLGLKYSSGLWPTVSYGKYVIIGMIDSGIWPESNSFRDNGMTPVPDRWKGECENGTAFSPSLCNCKLIGARFFSKGLQAGGTARGVTPGARVAMYKVLWAFDNQACAATDVLAGMDQAIADDIEKGIFVVCATGNFGSLNSVHNGAPWIMTIGAGSADRSFVGALTLGNGLALEGTSYFPQSVYITDAPLYYDKGNMSKEQCYKNALVHSEVAGKVVLCDSSYENDIQGQIAEVARARAIAAIFMTDLSNLATDEYIFPLLVLQKKDGDEVKKYATGNNSSIVKEMKFVITKLGTKPSPQVAFFSSRGLDPINPGILKPDILAPGVDVLAAVSPTTIMEGIL</sequence>
<reference evidence="5 6" key="1">
    <citation type="journal article" date="2020" name="IScience">
        <title>Genome Sequencing of the Endangered Kingdonia uniflora (Circaeasteraceae, Ranunculales) Reveals Potential Mechanisms of Evolutionary Specialization.</title>
        <authorList>
            <person name="Sun Y."/>
            <person name="Deng T."/>
            <person name="Zhang A."/>
            <person name="Moore M.J."/>
            <person name="Landis J.B."/>
            <person name="Lin N."/>
            <person name="Zhang H."/>
            <person name="Zhang X."/>
            <person name="Huang J."/>
            <person name="Zhang X."/>
            <person name="Sun H."/>
            <person name="Wang H."/>
        </authorList>
    </citation>
    <scope>NUCLEOTIDE SEQUENCE [LARGE SCALE GENOMIC DNA]</scope>
    <source>
        <strain evidence="5">TB1705</strain>
        <tissue evidence="5">Leaf</tissue>
    </source>
</reference>
<evidence type="ECO:0000259" key="3">
    <source>
        <dbReference type="Pfam" id="PF00082"/>
    </source>
</evidence>
<evidence type="ECO:0000313" key="5">
    <source>
        <dbReference type="EMBL" id="KAF6160162.1"/>
    </source>
</evidence>
<dbReference type="InterPro" id="IPR010259">
    <property type="entry name" value="S8pro/Inhibitor_I9"/>
</dbReference>
<feature type="domain" description="Peptidase S8/S53" evidence="3">
    <location>
        <begin position="164"/>
        <end position="376"/>
    </location>
</feature>
<dbReference type="Gene3D" id="3.50.30.30">
    <property type="match status" value="1"/>
</dbReference>
<dbReference type="InterPro" id="IPR045051">
    <property type="entry name" value="SBT"/>
</dbReference>
<dbReference type="InterPro" id="IPR036852">
    <property type="entry name" value="Peptidase_S8/S53_dom_sf"/>
</dbReference>
<evidence type="ECO:0008006" key="7">
    <source>
        <dbReference type="Google" id="ProtNLM"/>
    </source>
</evidence>
<gene>
    <name evidence="5" type="ORF">GIB67_016598</name>
</gene>
<organism evidence="5 6">
    <name type="scientific">Kingdonia uniflora</name>
    <dbReference type="NCBI Taxonomy" id="39325"/>
    <lineage>
        <taxon>Eukaryota</taxon>
        <taxon>Viridiplantae</taxon>
        <taxon>Streptophyta</taxon>
        <taxon>Embryophyta</taxon>
        <taxon>Tracheophyta</taxon>
        <taxon>Spermatophyta</taxon>
        <taxon>Magnoliopsida</taxon>
        <taxon>Ranunculales</taxon>
        <taxon>Circaeasteraceae</taxon>
        <taxon>Kingdonia</taxon>
    </lineage>
</organism>
<feature type="domain" description="Inhibitor I9" evidence="4">
    <location>
        <begin position="2"/>
        <end position="29"/>
    </location>
</feature>
<evidence type="ECO:0000256" key="1">
    <source>
        <dbReference type="ARBA" id="ARBA00011073"/>
    </source>
</evidence>
<dbReference type="GO" id="GO:0004252">
    <property type="term" value="F:serine-type endopeptidase activity"/>
    <property type="evidence" value="ECO:0007669"/>
    <property type="project" value="InterPro"/>
</dbReference>
<dbReference type="Proteomes" id="UP000541444">
    <property type="component" value="Unassembled WGS sequence"/>
</dbReference>
<dbReference type="InterPro" id="IPR000209">
    <property type="entry name" value="Peptidase_S8/S53_dom"/>
</dbReference>
<evidence type="ECO:0000256" key="2">
    <source>
        <dbReference type="ARBA" id="ARBA00022729"/>
    </source>
</evidence>
<dbReference type="OrthoDB" id="206201at2759"/>
<dbReference type="PANTHER" id="PTHR10795">
    <property type="entry name" value="PROPROTEIN CONVERTASE SUBTILISIN/KEXIN"/>
    <property type="match status" value="1"/>
</dbReference>
<dbReference type="SUPFAM" id="SSF52743">
    <property type="entry name" value="Subtilisin-like"/>
    <property type="match status" value="1"/>
</dbReference>
<keyword evidence="2" id="KW-0732">Signal</keyword>
<dbReference type="Pfam" id="PF00082">
    <property type="entry name" value="Peptidase_S8"/>
    <property type="match status" value="1"/>
</dbReference>
<dbReference type="Gene3D" id="3.30.70.80">
    <property type="entry name" value="Peptidase S8 propeptide/proteinase inhibitor I9"/>
    <property type="match status" value="1"/>
</dbReference>
<dbReference type="GO" id="GO:0006508">
    <property type="term" value="P:proteolysis"/>
    <property type="evidence" value="ECO:0007669"/>
    <property type="project" value="InterPro"/>
</dbReference>
<dbReference type="Gene3D" id="3.40.50.200">
    <property type="entry name" value="Peptidase S8/S53 domain"/>
    <property type="match status" value="2"/>
</dbReference>
<protein>
    <recommendedName>
        <fullName evidence="7">Peptidase S8/S53 domain-containing protein</fullName>
    </recommendedName>
</protein>
<keyword evidence="6" id="KW-1185">Reference proteome</keyword>